<protein>
    <submittedName>
        <fullName evidence="3">Uncharacterized protein</fullName>
    </submittedName>
</protein>
<reference evidence="4" key="1">
    <citation type="journal article" date="2019" name="Int. J. Syst. Evol. Microbiol.">
        <title>The Global Catalogue of Microorganisms (GCM) 10K type strain sequencing project: providing services to taxonomists for standard genome sequencing and annotation.</title>
        <authorList>
            <consortium name="The Broad Institute Genomics Platform"/>
            <consortium name="The Broad Institute Genome Sequencing Center for Infectious Disease"/>
            <person name="Wu L."/>
            <person name="Ma J."/>
        </authorList>
    </citation>
    <scope>NUCLEOTIDE SEQUENCE [LARGE SCALE GENOMIC DNA]</scope>
    <source>
        <strain evidence="4">ZS-22-S1</strain>
    </source>
</reference>
<comment type="caution">
    <text evidence="3">The sequence shown here is derived from an EMBL/GenBank/DDBJ whole genome shotgun (WGS) entry which is preliminary data.</text>
</comment>
<keyword evidence="2" id="KW-0732">Signal</keyword>
<dbReference type="PROSITE" id="PS51257">
    <property type="entry name" value="PROKAR_LIPOPROTEIN"/>
    <property type="match status" value="1"/>
</dbReference>
<evidence type="ECO:0000256" key="1">
    <source>
        <dbReference type="SAM" id="MobiDB-lite"/>
    </source>
</evidence>
<evidence type="ECO:0000313" key="3">
    <source>
        <dbReference type="EMBL" id="MFC4856345.1"/>
    </source>
</evidence>
<feature type="chain" id="PRO_5045496014" evidence="2">
    <location>
        <begin position="22"/>
        <end position="151"/>
    </location>
</feature>
<organism evidence="3 4">
    <name type="scientific">Actinophytocola glycyrrhizae</name>
    <dbReference type="NCBI Taxonomy" id="2044873"/>
    <lineage>
        <taxon>Bacteria</taxon>
        <taxon>Bacillati</taxon>
        <taxon>Actinomycetota</taxon>
        <taxon>Actinomycetes</taxon>
        <taxon>Pseudonocardiales</taxon>
        <taxon>Pseudonocardiaceae</taxon>
    </lineage>
</organism>
<gene>
    <name evidence="3" type="ORF">ACFPCV_22805</name>
</gene>
<sequence>MFTRRAALRLGTLAAVAPLVAACTEEPSAPPPPDPLADLAAKARADAALAEAIATAQPALAAAAGEIAKARTEHATALQAEVDRERPPASSSSTRPPSAPDVPSDAVAALADALTTAEKQAADLVPSVSRYRAGLLGSVAACCASLRVVLS</sequence>
<keyword evidence="4" id="KW-1185">Reference proteome</keyword>
<feature type="signal peptide" evidence="2">
    <location>
        <begin position="1"/>
        <end position="21"/>
    </location>
</feature>
<dbReference type="Proteomes" id="UP001595859">
    <property type="component" value="Unassembled WGS sequence"/>
</dbReference>
<accession>A0ABV9S7Z1</accession>
<evidence type="ECO:0000256" key="2">
    <source>
        <dbReference type="SAM" id="SignalP"/>
    </source>
</evidence>
<dbReference type="EMBL" id="JBHSIS010000010">
    <property type="protein sequence ID" value="MFC4856345.1"/>
    <property type="molecule type" value="Genomic_DNA"/>
</dbReference>
<feature type="compositionally biased region" description="Low complexity" evidence="1">
    <location>
        <begin position="88"/>
        <end position="104"/>
    </location>
</feature>
<name>A0ABV9S7Z1_9PSEU</name>
<dbReference type="RefSeq" id="WP_378058730.1">
    <property type="nucleotide sequence ID" value="NZ_JBHSIS010000010.1"/>
</dbReference>
<proteinExistence type="predicted"/>
<evidence type="ECO:0000313" key="4">
    <source>
        <dbReference type="Proteomes" id="UP001595859"/>
    </source>
</evidence>
<feature type="region of interest" description="Disordered" evidence="1">
    <location>
        <begin position="74"/>
        <end position="104"/>
    </location>
</feature>